<keyword evidence="4" id="KW-1185">Reference proteome</keyword>
<reference evidence="3 4" key="2">
    <citation type="journal article" date="2017" name="Genome Biol.">
        <title>New reference genome sequences of hot pepper reveal the massive evolution of plant disease-resistance genes by retroduplication.</title>
        <authorList>
            <person name="Kim S."/>
            <person name="Park J."/>
            <person name="Yeom S.I."/>
            <person name="Kim Y.M."/>
            <person name="Seo E."/>
            <person name="Kim K.T."/>
            <person name="Kim M.S."/>
            <person name="Lee J.M."/>
            <person name="Cheong K."/>
            <person name="Shin H.S."/>
            <person name="Kim S.B."/>
            <person name="Han K."/>
            <person name="Lee J."/>
            <person name="Park M."/>
            <person name="Lee H.A."/>
            <person name="Lee H.Y."/>
            <person name="Lee Y."/>
            <person name="Oh S."/>
            <person name="Lee J.H."/>
            <person name="Choi E."/>
            <person name="Choi E."/>
            <person name="Lee S.E."/>
            <person name="Jeon J."/>
            <person name="Kim H."/>
            <person name="Choi G."/>
            <person name="Song H."/>
            <person name="Lee J."/>
            <person name="Lee S.C."/>
            <person name="Kwon J.K."/>
            <person name="Lee H.Y."/>
            <person name="Koo N."/>
            <person name="Hong Y."/>
            <person name="Kim R.W."/>
            <person name="Kang W.H."/>
            <person name="Huh J.H."/>
            <person name="Kang B.C."/>
            <person name="Yang T.J."/>
            <person name="Lee Y.H."/>
            <person name="Bennetzen J.L."/>
            <person name="Choi D."/>
        </authorList>
    </citation>
    <scope>NUCLEOTIDE SEQUENCE [LARGE SCALE GENOMIC DNA]</scope>
    <source>
        <strain evidence="4">cv. CM334</strain>
    </source>
</reference>
<dbReference type="AlphaFoldDB" id="A0A2G3ANB8"/>
<reference evidence="3 4" key="1">
    <citation type="journal article" date="2014" name="Nat. Genet.">
        <title>Genome sequence of the hot pepper provides insights into the evolution of pungency in Capsicum species.</title>
        <authorList>
            <person name="Kim S."/>
            <person name="Park M."/>
            <person name="Yeom S.I."/>
            <person name="Kim Y.M."/>
            <person name="Lee J.M."/>
            <person name="Lee H.A."/>
            <person name="Seo E."/>
            <person name="Choi J."/>
            <person name="Cheong K."/>
            <person name="Kim K.T."/>
            <person name="Jung K."/>
            <person name="Lee G.W."/>
            <person name="Oh S.K."/>
            <person name="Bae C."/>
            <person name="Kim S.B."/>
            <person name="Lee H.Y."/>
            <person name="Kim S.Y."/>
            <person name="Kim M.S."/>
            <person name="Kang B.C."/>
            <person name="Jo Y.D."/>
            <person name="Yang H.B."/>
            <person name="Jeong H.J."/>
            <person name="Kang W.H."/>
            <person name="Kwon J.K."/>
            <person name="Shin C."/>
            <person name="Lim J.Y."/>
            <person name="Park J.H."/>
            <person name="Huh J.H."/>
            <person name="Kim J.S."/>
            <person name="Kim B.D."/>
            <person name="Cohen O."/>
            <person name="Paran I."/>
            <person name="Suh M.C."/>
            <person name="Lee S.B."/>
            <person name="Kim Y.K."/>
            <person name="Shin Y."/>
            <person name="Noh S.J."/>
            <person name="Park J."/>
            <person name="Seo Y.S."/>
            <person name="Kwon S.Y."/>
            <person name="Kim H.A."/>
            <person name="Park J.M."/>
            <person name="Kim H.J."/>
            <person name="Choi S.B."/>
            <person name="Bosland P.W."/>
            <person name="Reeves G."/>
            <person name="Jo S.H."/>
            <person name="Lee B.W."/>
            <person name="Cho H.T."/>
            <person name="Choi H.S."/>
            <person name="Lee M.S."/>
            <person name="Yu Y."/>
            <person name="Do Choi Y."/>
            <person name="Park B.S."/>
            <person name="van Deynze A."/>
            <person name="Ashrafi H."/>
            <person name="Hill T."/>
            <person name="Kim W.T."/>
            <person name="Pai H.S."/>
            <person name="Ahn H.K."/>
            <person name="Yeam I."/>
            <person name="Giovannoni J.J."/>
            <person name="Rose J.K."/>
            <person name="Sorensen I."/>
            <person name="Lee S.J."/>
            <person name="Kim R.W."/>
            <person name="Choi I.Y."/>
            <person name="Choi B.S."/>
            <person name="Lim J.S."/>
            <person name="Lee Y.H."/>
            <person name="Choi D."/>
        </authorList>
    </citation>
    <scope>NUCLEOTIDE SEQUENCE [LARGE SCALE GENOMIC DNA]</scope>
    <source>
        <strain evidence="4">cv. CM334</strain>
    </source>
</reference>
<dbReference type="InterPro" id="IPR029480">
    <property type="entry name" value="Transpos_assoc"/>
</dbReference>
<accession>A0A2G3ANB8</accession>
<dbReference type="Proteomes" id="UP000222542">
    <property type="component" value="Unassembled WGS sequence"/>
</dbReference>
<evidence type="ECO:0000259" key="1">
    <source>
        <dbReference type="Pfam" id="PF13963"/>
    </source>
</evidence>
<feature type="domain" description="Tf2-1-like SH3-like" evidence="2">
    <location>
        <begin position="6"/>
        <end position="31"/>
    </location>
</feature>
<sequence>MRLSCRVGKVAYEVELPSELSVDHPVFHVSMPSELSADEVPVEILDHQVQRLRNKEVPLVKVLWRNQSVEGSTWEAEAEMQSKFKCSFPHLTMILRARRSTSSAVIVLSQYWCQSKASNSVWNQKSSFWLGCSLLQTATSVLVEMENEDRIWMYNRLYPNRAGLREEYKHWVAEFIAKAMTLNDFLIEGTIRCPCWNCKCCKLLSPDVVTLHLYRKGFMLNYTVWIAHGESSTANNFAFQNYVKSPIRENNVESSRYIEIVRDAFGTHSGTQNEPNYEAKHFYEQLKEASHSLYEGSVHSKLFVAIRLLNIKSDNSISQEGMNSIIGLMCRHVIFDPP</sequence>
<dbReference type="STRING" id="4072.A0A2G3ANB8"/>
<proteinExistence type="predicted"/>
<dbReference type="Gramene" id="PHT95719">
    <property type="protein sequence ID" value="PHT95719"/>
    <property type="gene ID" value="T459_03601"/>
</dbReference>
<dbReference type="Pfam" id="PF13963">
    <property type="entry name" value="Transpos_assoc"/>
    <property type="match status" value="1"/>
</dbReference>
<dbReference type="InterPro" id="IPR056924">
    <property type="entry name" value="SH3_Tf2-1"/>
</dbReference>
<evidence type="ECO:0000259" key="2">
    <source>
        <dbReference type="Pfam" id="PF24626"/>
    </source>
</evidence>
<evidence type="ECO:0000313" key="3">
    <source>
        <dbReference type="EMBL" id="PHT95719.1"/>
    </source>
</evidence>
<protein>
    <submittedName>
        <fullName evidence="3">Uncharacterized protein</fullName>
    </submittedName>
</protein>
<feature type="domain" description="Transposase-associated" evidence="1">
    <location>
        <begin position="150"/>
        <end position="230"/>
    </location>
</feature>
<organism evidence="3 4">
    <name type="scientific">Capsicum annuum</name>
    <name type="common">Capsicum pepper</name>
    <dbReference type="NCBI Taxonomy" id="4072"/>
    <lineage>
        <taxon>Eukaryota</taxon>
        <taxon>Viridiplantae</taxon>
        <taxon>Streptophyta</taxon>
        <taxon>Embryophyta</taxon>
        <taxon>Tracheophyta</taxon>
        <taxon>Spermatophyta</taxon>
        <taxon>Magnoliopsida</taxon>
        <taxon>eudicotyledons</taxon>
        <taxon>Gunneridae</taxon>
        <taxon>Pentapetalae</taxon>
        <taxon>asterids</taxon>
        <taxon>lamiids</taxon>
        <taxon>Solanales</taxon>
        <taxon>Solanaceae</taxon>
        <taxon>Solanoideae</taxon>
        <taxon>Capsiceae</taxon>
        <taxon>Capsicum</taxon>
    </lineage>
</organism>
<name>A0A2G3ANB8_CAPAN</name>
<gene>
    <name evidence="3" type="ORF">T459_03601</name>
</gene>
<dbReference type="EMBL" id="AYRZ02000001">
    <property type="protein sequence ID" value="PHT95719.1"/>
    <property type="molecule type" value="Genomic_DNA"/>
</dbReference>
<dbReference type="PANTHER" id="PTHR46148:SF57">
    <property type="entry name" value="OS12G0499874 PROTEIN"/>
    <property type="match status" value="1"/>
</dbReference>
<dbReference type="PANTHER" id="PTHR46148">
    <property type="entry name" value="CHROMO DOMAIN-CONTAINING PROTEIN"/>
    <property type="match status" value="1"/>
</dbReference>
<evidence type="ECO:0000313" key="4">
    <source>
        <dbReference type="Proteomes" id="UP000222542"/>
    </source>
</evidence>
<comment type="caution">
    <text evidence="3">The sequence shown here is derived from an EMBL/GenBank/DDBJ whole genome shotgun (WGS) entry which is preliminary data.</text>
</comment>
<dbReference type="Pfam" id="PF24626">
    <property type="entry name" value="SH3_Tf2-1"/>
    <property type="match status" value="1"/>
</dbReference>